<keyword evidence="4" id="KW-0378">Hydrolase</keyword>
<dbReference type="PROSITE" id="PS50885">
    <property type="entry name" value="HAMP"/>
    <property type="match status" value="1"/>
</dbReference>
<keyword evidence="3 7" id="KW-0812">Transmembrane</keyword>
<gene>
    <name evidence="9" type="primary">pctC</name>
    <name evidence="9" type="ORF">Psch_02434</name>
</gene>
<dbReference type="CDD" id="cd12913">
    <property type="entry name" value="PDC1_MCP_like"/>
    <property type="match status" value="1"/>
</dbReference>
<keyword evidence="5 7" id="KW-1133">Transmembrane helix</keyword>
<name>A0A4Y7R9M7_9FIRM</name>
<dbReference type="PANTHER" id="PTHR43156:SF9">
    <property type="entry name" value="HAMP DOMAIN-CONTAINING PROTEIN"/>
    <property type="match status" value="1"/>
</dbReference>
<comment type="caution">
    <text evidence="9">The sequence shown here is derived from an EMBL/GenBank/DDBJ whole genome shotgun (WGS) entry which is preliminary data.</text>
</comment>
<dbReference type="Gene3D" id="3.60.40.10">
    <property type="entry name" value="PPM-type phosphatase domain"/>
    <property type="match status" value="1"/>
</dbReference>
<dbReference type="GO" id="GO:0005886">
    <property type="term" value="C:plasma membrane"/>
    <property type="evidence" value="ECO:0007669"/>
    <property type="project" value="UniProtKB-SubCell"/>
</dbReference>
<dbReference type="SUPFAM" id="SSF103190">
    <property type="entry name" value="Sensory domain-like"/>
    <property type="match status" value="1"/>
</dbReference>
<dbReference type="InterPro" id="IPR001932">
    <property type="entry name" value="PPM-type_phosphatase-like_dom"/>
</dbReference>
<keyword evidence="10" id="KW-1185">Reference proteome</keyword>
<evidence type="ECO:0000256" key="4">
    <source>
        <dbReference type="ARBA" id="ARBA00022801"/>
    </source>
</evidence>
<dbReference type="SUPFAM" id="SSF158472">
    <property type="entry name" value="HAMP domain-like"/>
    <property type="match status" value="1"/>
</dbReference>
<dbReference type="InterPro" id="IPR029151">
    <property type="entry name" value="Sensor-like_sf"/>
</dbReference>
<dbReference type="InterPro" id="IPR003660">
    <property type="entry name" value="HAMP_dom"/>
</dbReference>
<keyword evidence="2" id="KW-1003">Cell membrane</keyword>
<dbReference type="Gene3D" id="6.10.340.10">
    <property type="match status" value="1"/>
</dbReference>
<keyword evidence="6 7" id="KW-0472">Membrane</keyword>
<dbReference type="CDD" id="cd12912">
    <property type="entry name" value="PDC2_MCP_like"/>
    <property type="match status" value="1"/>
</dbReference>
<evidence type="ECO:0000256" key="1">
    <source>
        <dbReference type="ARBA" id="ARBA00004651"/>
    </source>
</evidence>
<dbReference type="SMART" id="SM00331">
    <property type="entry name" value="PP2C_SIG"/>
    <property type="match status" value="1"/>
</dbReference>
<dbReference type="Pfam" id="PF02743">
    <property type="entry name" value="dCache_1"/>
    <property type="match status" value="1"/>
</dbReference>
<dbReference type="RefSeq" id="WP_190240462.1">
    <property type="nucleotide sequence ID" value="NZ_QFGA01000002.1"/>
</dbReference>
<accession>A0A4Y7R9M7</accession>
<evidence type="ECO:0000256" key="6">
    <source>
        <dbReference type="ARBA" id="ARBA00023136"/>
    </source>
</evidence>
<evidence type="ECO:0000313" key="10">
    <source>
        <dbReference type="Proteomes" id="UP000298324"/>
    </source>
</evidence>
<feature type="domain" description="HAMP" evidence="8">
    <location>
        <begin position="313"/>
        <end position="365"/>
    </location>
</feature>
<reference evidence="9 10" key="1">
    <citation type="journal article" date="2018" name="Environ. Microbiol.">
        <title>Novel energy conservation strategies and behaviour of Pelotomaculum schinkii driving syntrophic propionate catabolism.</title>
        <authorList>
            <person name="Hidalgo-Ahumada C.A.P."/>
            <person name="Nobu M.K."/>
            <person name="Narihiro T."/>
            <person name="Tamaki H."/>
            <person name="Liu W.T."/>
            <person name="Kamagata Y."/>
            <person name="Stams A.J.M."/>
            <person name="Imachi H."/>
            <person name="Sousa D.Z."/>
        </authorList>
    </citation>
    <scope>NUCLEOTIDE SEQUENCE [LARGE SCALE GENOMIC DNA]</scope>
    <source>
        <strain evidence="9 10">HH</strain>
    </source>
</reference>
<dbReference type="InterPro" id="IPR036457">
    <property type="entry name" value="PPM-type-like_dom_sf"/>
</dbReference>
<dbReference type="Gene3D" id="3.30.450.20">
    <property type="entry name" value="PAS domain"/>
    <property type="match status" value="2"/>
</dbReference>
<organism evidence="9 10">
    <name type="scientific">Pelotomaculum schinkii</name>
    <dbReference type="NCBI Taxonomy" id="78350"/>
    <lineage>
        <taxon>Bacteria</taxon>
        <taxon>Bacillati</taxon>
        <taxon>Bacillota</taxon>
        <taxon>Clostridia</taxon>
        <taxon>Eubacteriales</taxon>
        <taxon>Desulfotomaculaceae</taxon>
        <taxon>Pelotomaculum</taxon>
    </lineage>
</organism>
<dbReference type="EMBL" id="QFGA01000002">
    <property type="protein sequence ID" value="TEB05393.1"/>
    <property type="molecule type" value="Genomic_DNA"/>
</dbReference>
<dbReference type="PANTHER" id="PTHR43156">
    <property type="entry name" value="STAGE II SPORULATION PROTEIN E-RELATED"/>
    <property type="match status" value="1"/>
</dbReference>
<dbReference type="GO" id="GO:0016791">
    <property type="term" value="F:phosphatase activity"/>
    <property type="evidence" value="ECO:0007669"/>
    <property type="project" value="TreeGrafter"/>
</dbReference>
<dbReference type="Proteomes" id="UP000298324">
    <property type="component" value="Unassembled WGS sequence"/>
</dbReference>
<sequence>MHFNSLRPKFIFVTCLICLTCLFIVSLVSYLVSYKIVKNEVNQKALESVMKYANQFNSWFVEQGSIVNSIGEDLEINGDFSDAYLLYYLSSKLKRQETYVIDYYMGFPTRDRPFIDGSGWLPPAEFDCTTRKWYQGALQNDGLVYTTPYLDASTKKMIFTISRPVKQDGKLIGIAAADILVTDLMQLAEESKTEEADYAFLLDDQQNFLVHPENSIQPKPDVLEKADSVMGGLYLPLVEQIRTQNYGIVELVDYDGINRFFVLSPIESTNWTFGVAIPKSQYLKAIDKLWLGFATALAVSLGIGVLVILFFINTLLKPIVKLKEAVNRYSQKDFSSRSPVLTSDEVGELSRSFNMMADTIQEYNRTLQQRVEERTRELHEKNVRIMQSIDYAQRIQSSILPDLEETLGTAAKDYFIIWRPRDIVGGDFYWCKRNGSNLYLAVADCTGHGVPGALMTMTASAILDRITDDAEGFDPAYILQRLNKLLRETLRQDNPGALTNDGLDIGLCLIKPDENKLIYSGARLTLFYCRDHEVFEIKGDRQSVGYKESKIDYQFTSTEISLAAVTACYLTTDGLFDQNGGESELGFGSKRFKEIIMQNQAKPLSEQKRILNEVLDEFMGEENQRDDITVLGFKI</sequence>
<dbReference type="SMART" id="SM00304">
    <property type="entry name" value="HAMP"/>
    <property type="match status" value="1"/>
</dbReference>
<feature type="transmembrane region" description="Helical" evidence="7">
    <location>
        <begin position="12"/>
        <end position="32"/>
    </location>
</feature>
<dbReference type="Pfam" id="PF07228">
    <property type="entry name" value="SpoIIE"/>
    <property type="match status" value="1"/>
</dbReference>
<evidence type="ECO:0000256" key="3">
    <source>
        <dbReference type="ARBA" id="ARBA00022692"/>
    </source>
</evidence>
<evidence type="ECO:0000313" key="9">
    <source>
        <dbReference type="EMBL" id="TEB05393.1"/>
    </source>
</evidence>
<dbReference type="CDD" id="cd06225">
    <property type="entry name" value="HAMP"/>
    <property type="match status" value="1"/>
</dbReference>
<dbReference type="InterPro" id="IPR033479">
    <property type="entry name" value="dCache_1"/>
</dbReference>
<comment type="subcellular location">
    <subcellularLocation>
        <location evidence="1">Cell membrane</location>
        <topology evidence="1">Multi-pass membrane protein</topology>
    </subcellularLocation>
</comment>
<evidence type="ECO:0000256" key="5">
    <source>
        <dbReference type="ARBA" id="ARBA00022989"/>
    </source>
</evidence>
<dbReference type="InterPro" id="IPR052016">
    <property type="entry name" value="Bact_Sigma-Reg"/>
</dbReference>
<dbReference type="GO" id="GO:0007165">
    <property type="term" value="P:signal transduction"/>
    <property type="evidence" value="ECO:0007669"/>
    <property type="project" value="InterPro"/>
</dbReference>
<proteinExistence type="predicted"/>
<feature type="transmembrane region" description="Helical" evidence="7">
    <location>
        <begin position="289"/>
        <end position="312"/>
    </location>
</feature>
<protein>
    <submittedName>
        <fullName evidence="9">Methyl-accepting chemotaxis protein PctC</fullName>
    </submittedName>
</protein>
<evidence type="ECO:0000259" key="8">
    <source>
        <dbReference type="PROSITE" id="PS50885"/>
    </source>
</evidence>
<dbReference type="AlphaFoldDB" id="A0A4Y7R9M7"/>
<dbReference type="Pfam" id="PF00672">
    <property type="entry name" value="HAMP"/>
    <property type="match status" value="1"/>
</dbReference>
<evidence type="ECO:0000256" key="7">
    <source>
        <dbReference type="SAM" id="Phobius"/>
    </source>
</evidence>
<evidence type="ECO:0000256" key="2">
    <source>
        <dbReference type="ARBA" id="ARBA00022475"/>
    </source>
</evidence>